<protein>
    <submittedName>
        <fullName evidence="3">Uncharacterized protein</fullName>
    </submittedName>
</protein>
<evidence type="ECO:0000256" key="1">
    <source>
        <dbReference type="SAM" id="MobiDB-lite"/>
    </source>
</evidence>
<dbReference type="WBParaSite" id="PTRK_0001028900.1">
    <property type="protein sequence ID" value="PTRK_0001028900.1"/>
    <property type="gene ID" value="PTRK_0001028900"/>
</dbReference>
<keyword evidence="2" id="KW-1185">Reference proteome</keyword>
<feature type="region of interest" description="Disordered" evidence="1">
    <location>
        <begin position="38"/>
        <end position="77"/>
    </location>
</feature>
<feature type="compositionally biased region" description="Low complexity" evidence="1">
    <location>
        <begin position="51"/>
        <end position="61"/>
    </location>
</feature>
<name>A0A0N4ZP27_PARTI</name>
<proteinExistence type="predicted"/>
<sequence>MVWGIDIFGSSRNDKYSKPLPPDTIDKCLRAINEYNARKNEYTNVPPPTAPTYTPNNLPNYSNEPPPPYRSRSTSRS</sequence>
<feature type="region of interest" description="Disordered" evidence="1">
    <location>
        <begin position="1"/>
        <end position="21"/>
    </location>
</feature>
<evidence type="ECO:0000313" key="3">
    <source>
        <dbReference type="WBParaSite" id="PTRK_0001028900.1"/>
    </source>
</evidence>
<dbReference type="Proteomes" id="UP000038045">
    <property type="component" value="Unplaced"/>
</dbReference>
<reference evidence="3" key="1">
    <citation type="submission" date="2017-02" db="UniProtKB">
        <authorList>
            <consortium name="WormBaseParasite"/>
        </authorList>
    </citation>
    <scope>IDENTIFICATION</scope>
</reference>
<evidence type="ECO:0000313" key="2">
    <source>
        <dbReference type="Proteomes" id="UP000038045"/>
    </source>
</evidence>
<accession>A0A0N4ZP27</accession>
<organism evidence="2 3">
    <name type="scientific">Parastrongyloides trichosuri</name>
    <name type="common">Possum-specific nematode worm</name>
    <dbReference type="NCBI Taxonomy" id="131310"/>
    <lineage>
        <taxon>Eukaryota</taxon>
        <taxon>Metazoa</taxon>
        <taxon>Ecdysozoa</taxon>
        <taxon>Nematoda</taxon>
        <taxon>Chromadorea</taxon>
        <taxon>Rhabditida</taxon>
        <taxon>Tylenchina</taxon>
        <taxon>Panagrolaimomorpha</taxon>
        <taxon>Strongyloidoidea</taxon>
        <taxon>Strongyloididae</taxon>
        <taxon>Parastrongyloides</taxon>
    </lineage>
</organism>
<dbReference type="AlphaFoldDB" id="A0A0N4ZP27"/>